<organism evidence="4 5">
    <name type="scientific">Solimonas terrae</name>
    <dbReference type="NCBI Taxonomy" id="1396819"/>
    <lineage>
        <taxon>Bacteria</taxon>
        <taxon>Pseudomonadati</taxon>
        <taxon>Pseudomonadota</taxon>
        <taxon>Gammaproteobacteria</taxon>
        <taxon>Nevskiales</taxon>
        <taxon>Nevskiaceae</taxon>
        <taxon>Solimonas</taxon>
    </lineage>
</organism>
<name>A0A6M2BVR0_9GAMM</name>
<dbReference type="Gene3D" id="3.20.20.80">
    <property type="entry name" value="Glycosidases"/>
    <property type="match status" value="1"/>
</dbReference>
<reference evidence="4 5" key="1">
    <citation type="journal article" date="2014" name="Int. J. Syst. Evol. Microbiol.">
        <title>Solimonas terrae sp. nov., isolated from soil.</title>
        <authorList>
            <person name="Kim S.J."/>
            <person name="Moon J.Y."/>
            <person name="Weon H.Y."/>
            <person name="Ahn J.H."/>
            <person name="Chen W.M."/>
            <person name="Kwon S.W."/>
        </authorList>
    </citation>
    <scope>NUCLEOTIDE SEQUENCE [LARGE SCALE GENOMIC DNA]</scope>
    <source>
        <strain evidence="4 5">KIS83-12</strain>
    </source>
</reference>
<dbReference type="InterPro" id="IPR045857">
    <property type="entry name" value="O16G_dom_2"/>
</dbReference>
<protein>
    <submittedName>
        <fullName evidence="4">Sucrose phosphorylase</fullName>
        <ecNumber evidence="4">2.4.1.7</ecNumber>
    </submittedName>
</protein>
<sequence length="480" mass="54782">MILRNQVQLIAYPDRLGDNLADLHDFLETHCKGRIGGVHVLPPYPSNADGGFSPLTHKQIDPKYGSWDDVERISSKYDLSLDLMINHLSDESEEFRDFLRNGYASEHADLFVHVDQLGDISPDDLAKIHIRKEKEPFREVTFGDGSKGRVWCTFTERQIDLNYNSPKTYALMEDYIKFLTARGVKLFRLDAFGYTTKKIGTSCFLVEPDVYDILKWIDALAREHGAETLPEVHDHASYQYAISLHGMHPYGFALAPLLLYSLLDANSIYLKQWLRMCPRNQITVLDTHDGICIPDVEGVLPKAEIQAVIDNVSARSADPILRRSAANVHSVGAIYQLTCTYYDALKRNDDAYICARAIQFFAPGIPQVYYVGLLAGQNDHELMDASGELRDINRHHYSKDEIAEAVKQPVVRRLFKLMEFRSSYPAFNGVFHLQYSNDSNVAMCWRDGTHTCELFVDLNFKKATVRYIDQKSGRWLTTRL</sequence>
<gene>
    <name evidence="4" type="primary">gtfA</name>
    <name evidence="4" type="ORF">G7Y85_16880</name>
</gene>
<dbReference type="SMART" id="SM00642">
    <property type="entry name" value="Aamy"/>
    <property type="match status" value="1"/>
</dbReference>
<dbReference type="InterPro" id="IPR017853">
    <property type="entry name" value="GH"/>
</dbReference>
<proteinExistence type="predicted"/>
<accession>A0A6M2BVR0</accession>
<evidence type="ECO:0000256" key="2">
    <source>
        <dbReference type="ARBA" id="ARBA00022679"/>
    </source>
</evidence>
<evidence type="ECO:0000256" key="1">
    <source>
        <dbReference type="ARBA" id="ARBA00022676"/>
    </source>
</evidence>
<dbReference type="EMBL" id="JAAMOW010000009">
    <property type="protein sequence ID" value="NGY06450.1"/>
    <property type="molecule type" value="Genomic_DNA"/>
</dbReference>
<keyword evidence="2 4" id="KW-0808">Transferase</keyword>
<dbReference type="InterPro" id="IPR006047">
    <property type="entry name" value="GH13_cat_dom"/>
</dbReference>
<evidence type="ECO:0000313" key="4">
    <source>
        <dbReference type="EMBL" id="NGY06450.1"/>
    </source>
</evidence>
<dbReference type="PANTHER" id="PTHR38784:SF1">
    <property type="entry name" value="SUCROSE PHOSPHORYLASE"/>
    <property type="match status" value="1"/>
</dbReference>
<dbReference type="Pfam" id="PF00128">
    <property type="entry name" value="Alpha-amylase"/>
    <property type="match status" value="1"/>
</dbReference>
<dbReference type="PANTHER" id="PTHR38784">
    <property type="entry name" value="SUCROSE PHOSPHORYLASE"/>
    <property type="match status" value="1"/>
</dbReference>
<dbReference type="Gene3D" id="3.90.400.10">
    <property type="entry name" value="Oligo-1,6-glucosidase, Domain 2"/>
    <property type="match status" value="1"/>
</dbReference>
<feature type="domain" description="Glycosyl hydrolase family 13 catalytic" evidence="3">
    <location>
        <begin position="6"/>
        <end position="421"/>
    </location>
</feature>
<dbReference type="NCBIfam" id="TIGR03852">
    <property type="entry name" value="sucrose_gtfA"/>
    <property type="match status" value="1"/>
</dbReference>
<dbReference type="Proteomes" id="UP000472676">
    <property type="component" value="Unassembled WGS sequence"/>
</dbReference>
<evidence type="ECO:0000259" key="3">
    <source>
        <dbReference type="SMART" id="SM00642"/>
    </source>
</evidence>
<dbReference type="GO" id="GO:0009018">
    <property type="term" value="F:sucrose phosphorylase activity"/>
    <property type="evidence" value="ECO:0007669"/>
    <property type="project" value="UniProtKB-EC"/>
</dbReference>
<dbReference type="RefSeq" id="WP_166260034.1">
    <property type="nucleotide sequence ID" value="NZ_JAAMOW010000009.1"/>
</dbReference>
<keyword evidence="5" id="KW-1185">Reference proteome</keyword>
<keyword evidence="1 4" id="KW-0328">Glycosyltransferase</keyword>
<dbReference type="SUPFAM" id="SSF51445">
    <property type="entry name" value="(Trans)glycosidases"/>
    <property type="match status" value="1"/>
</dbReference>
<evidence type="ECO:0000313" key="5">
    <source>
        <dbReference type="Proteomes" id="UP000472676"/>
    </source>
</evidence>
<comment type="caution">
    <text evidence="4">The sequence shown here is derived from an EMBL/GenBank/DDBJ whole genome shotgun (WGS) entry which is preliminary data.</text>
</comment>
<dbReference type="AlphaFoldDB" id="A0A6M2BVR0"/>
<dbReference type="InterPro" id="IPR022527">
    <property type="entry name" value="Sucrose_phospho"/>
</dbReference>
<dbReference type="EC" id="2.4.1.7" evidence="4"/>
<dbReference type="GO" id="GO:0005975">
    <property type="term" value="P:carbohydrate metabolic process"/>
    <property type="evidence" value="ECO:0007669"/>
    <property type="project" value="InterPro"/>
</dbReference>